<reference evidence="3" key="1">
    <citation type="submission" date="2018-05" db="EMBL/GenBank/DDBJ databases">
        <title>Pedobacter paludis sp. nov., isolated from wetland soil.</title>
        <authorList>
            <person name="Zhang Y."/>
        </authorList>
    </citation>
    <scope>NUCLEOTIDE SEQUENCE [LARGE SCALE GENOMIC DNA]</scope>
    <source>
        <strain evidence="3">R-8</strain>
    </source>
</reference>
<name>A0A317F2B7_9SPHI</name>
<keyword evidence="1" id="KW-0732">Signal</keyword>
<dbReference type="AlphaFoldDB" id="A0A317F2B7"/>
<evidence type="ECO:0000313" key="3">
    <source>
        <dbReference type="Proteomes" id="UP000245391"/>
    </source>
</evidence>
<accession>A0A317F2B7</accession>
<gene>
    <name evidence="2" type="ORF">DF947_10480</name>
</gene>
<evidence type="ECO:0000313" key="2">
    <source>
        <dbReference type="EMBL" id="PWS32187.1"/>
    </source>
</evidence>
<dbReference type="RefSeq" id="WP_109929789.1">
    <property type="nucleotide sequence ID" value="NZ_QGNY01000003.1"/>
</dbReference>
<sequence>MKKKIIIAMVFLASLCHCAPASAQSLANLLIKLGLNVEKLAQFKSNLTEIKNGIKVLTKGYNAVKDVTQGNFSLHKVFLDGLMEVSPSVKKYYKIPKIIENQIFLVEEYKNANRKFRSWDSFTVEELSYIASVYNNLFDESLQNLDELITVTTAGKLRMSDDERLKTIDRIDADMQDKLDFLRSFNQRASLLAVERVKEKREIESAKRLRGIEKQ</sequence>
<protein>
    <recommendedName>
        <fullName evidence="4">TerB family tellurite resistance protein</fullName>
    </recommendedName>
</protein>
<keyword evidence="3" id="KW-1185">Reference proteome</keyword>
<feature type="chain" id="PRO_5016279454" description="TerB family tellurite resistance protein" evidence="1">
    <location>
        <begin position="24"/>
        <end position="215"/>
    </location>
</feature>
<comment type="caution">
    <text evidence="2">The sequence shown here is derived from an EMBL/GenBank/DDBJ whole genome shotgun (WGS) entry which is preliminary data.</text>
</comment>
<dbReference type="Proteomes" id="UP000245391">
    <property type="component" value="Unassembled WGS sequence"/>
</dbReference>
<dbReference type="EMBL" id="QGNY01000003">
    <property type="protein sequence ID" value="PWS32187.1"/>
    <property type="molecule type" value="Genomic_DNA"/>
</dbReference>
<feature type="signal peptide" evidence="1">
    <location>
        <begin position="1"/>
        <end position="23"/>
    </location>
</feature>
<evidence type="ECO:0000256" key="1">
    <source>
        <dbReference type="SAM" id="SignalP"/>
    </source>
</evidence>
<evidence type="ECO:0008006" key="4">
    <source>
        <dbReference type="Google" id="ProtNLM"/>
    </source>
</evidence>
<proteinExistence type="predicted"/>
<dbReference type="OrthoDB" id="826958at2"/>
<organism evidence="2 3">
    <name type="scientific">Pedobacter paludis</name>
    <dbReference type="NCBI Taxonomy" id="2203212"/>
    <lineage>
        <taxon>Bacteria</taxon>
        <taxon>Pseudomonadati</taxon>
        <taxon>Bacteroidota</taxon>
        <taxon>Sphingobacteriia</taxon>
        <taxon>Sphingobacteriales</taxon>
        <taxon>Sphingobacteriaceae</taxon>
        <taxon>Pedobacter</taxon>
    </lineage>
</organism>